<reference evidence="3 4" key="1">
    <citation type="journal article" date="2009" name="Science">
        <title>Green evolution and dynamic adaptations revealed by genomes of the marine picoeukaryotes Micromonas.</title>
        <authorList>
            <person name="Worden A.Z."/>
            <person name="Lee J.H."/>
            <person name="Mock T."/>
            <person name="Rouze P."/>
            <person name="Simmons M.P."/>
            <person name="Aerts A.L."/>
            <person name="Allen A.E."/>
            <person name="Cuvelier M.L."/>
            <person name="Derelle E."/>
            <person name="Everett M.V."/>
            <person name="Foulon E."/>
            <person name="Grimwood J."/>
            <person name="Gundlach H."/>
            <person name="Henrissat B."/>
            <person name="Napoli C."/>
            <person name="McDonald S.M."/>
            <person name="Parker M.S."/>
            <person name="Rombauts S."/>
            <person name="Salamov A."/>
            <person name="Von Dassow P."/>
            <person name="Badger J.H."/>
            <person name="Coutinho P.M."/>
            <person name="Demir E."/>
            <person name="Dubchak I."/>
            <person name="Gentemann C."/>
            <person name="Eikrem W."/>
            <person name="Gready J.E."/>
            <person name="John U."/>
            <person name="Lanier W."/>
            <person name="Lindquist E.A."/>
            <person name="Lucas S."/>
            <person name="Mayer K.F."/>
            <person name="Moreau H."/>
            <person name="Not F."/>
            <person name="Otillar R."/>
            <person name="Panaud O."/>
            <person name="Pangilinan J."/>
            <person name="Paulsen I."/>
            <person name="Piegu B."/>
            <person name="Poliakov A."/>
            <person name="Robbens S."/>
            <person name="Schmutz J."/>
            <person name="Toulza E."/>
            <person name="Wyss T."/>
            <person name="Zelensky A."/>
            <person name="Zhou K."/>
            <person name="Armbrust E.V."/>
            <person name="Bhattacharya D."/>
            <person name="Goodenough U.W."/>
            <person name="Van de Peer Y."/>
            <person name="Grigoriev I.V."/>
        </authorList>
    </citation>
    <scope>NUCLEOTIDE SEQUENCE [LARGE SCALE GENOMIC DNA]</scope>
    <source>
        <strain evidence="4">RCC299 / NOUM17</strain>
    </source>
</reference>
<feature type="compositionally biased region" description="Acidic residues" evidence="1">
    <location>
        <begin position="369"/>
        <end position="380"/>
    </location>
</feature>
<dbReference type="RefSeq" id="XP_002501072.1">
    <property type="nucleotide sequence ID" value="XM_002501026.1"/>
</dbReference>
<sequence length="485" mass="53219">MGASRAVLIPRIKPRRCTGGTDVPTSSRENDDPVTPASSGRRASKVHHATPALEPRRKPPRQPLANCNVDSTPKTRTKPAAKSEGGAQKAADALRRHADEARTEGTKAVRQAVEDDHAGKLESAVALYAKALRYFEVYLRLERNKQQTDAVRPKVEQYRARLAKLREVVTSRHAAQAGSGATDESTNEAAEETRSNDQPSDKRHHRAARNEAPPRTELKVVLPRGDSTFVLAPLRSVVDVTKAGATKEDGPDEWSLEDGNGETEATDATDEMVAQVDVEREWEEFERKVRDSPEVELEAAVLEERKKSPAKEAAGEPAPAPEPEPEPEPEPALAKTTEDADSLAAESDSDVSYVWDGLSGGEYGMWSDNDGDDEGSDEGSDAGSDSFDIDGAVNAWTSWATSKLDTHLKNLNTKYQSSWAPAVDRLREQAKKKFEQEWAAQFPSDEEYRKELGSKEYPSELNYALPEVPLAERMDEDPAVAKKVS</sequence>
<feature type="domain" description="MIT" evidence="2">
    <location>
        <begin position="98"/>
        <end position="175"/>
    </location>
</feature>
<feature type="region of interest" description="Disordered" evidence="1">
    <location>
        <begin position="284"/>
        <end position="389"/>
    </location>
</feature>
<protein>
    <recommendedName>
        <fullName evidence="2">MIT domain-containing protein</fullName>
    </recommendedName>
</protein>
<dbReference type="GeneID" id="8241840"/>
<feature type="compositionally biased region" description="Basic and acidic residues" evidence="1">
    <location>
        <begin position="302"/>
        <end position="314"/>
    </location>
</feature>
<dbReference type="EMBL" id="CP001324">
    <property type="protein sequence ID" value="ACO62330.1"/>
    <property type="molecule type" value="Genomic_DNA"/>
</dbReference>
<feature type="region of interest" description="Disordered" evidence="1">
    <location>
        <begin position="242"/>
        <end position="268"/>
    </location>
</feature>
<accession>C1E2F1</accession>
<keyword evidence="4" id="KW-1185">Reference proteome</keyword>
<evidence type="ECO:0000313" key="4">
    <source>
        <dbReference type="Proteomes" id="UP000002009"/>
    </source>
</evidence>
<evidence type="ECO:0000256" key="1">
    <source>
        <dbReference type="SAM" id="MobiDB-lite"/>
    </source>
</evidence>
<evidence type="ECO:0000313" key="3">
    <source>
        <dbReference type="EMBL" id="ACO62330.1"/>
    </source>
</evidence>
<dbReference type="Pfam" id="PF04212">
    <property type="entry name" value="MIT"/>
    <property type="match status" value="1"/>
</dbReference>
<feature type="region of interest" description="Disordered" evidence="1">
    <location>
        <begin position="171"/>
        <end position="219"/>
    </location>
</feature>
<feature type="compositionally biased region" description="Low complexity" evidence="1">
    <location>
        <begin position="342"/>
        <end position="352"/>
    </location>
</feature>
<name>C1E2F1_MICCC</name>
<proteinExistence type="predicted"/>
<feature type="compositionally biased region" description="Basic and acidic residues" evidence="1">
    <location>
        <begin position="92"/>
        <end position="111"/>
    </location>
</feature>
<dbReference type="SUPFAM" id="SSF116846">
    <property type="entry name" value="MIT domain"/>
    <property type="match status" value="1"/>
</dbReference>
<dbReference type="SMART" id="SM00745">
    <property type="entry name" value="MIT"/>
    <property type="match status" value="1"/>
</dbReference>
<feature type="compositionally biased region" description="Basic and acidic residues" evidence="1">
    <location>
        <begin position="208"/>
        <end position="218"/>
    </location>
</feature>
<gene>
    <name evidence="3" type="ORF">MICPUN_99631</name>
</gene>
<dbReference type="Gene3D" id="1.20.58.80">
    <property type="entry name" value="Phosphotransferase system, lactose/cellobiose-type IIA subunit"/>
    <property type="match status" value="1"/>
</dbReference>
<dbReference type="InParanoid" id="C1E2F1"/>
<feature type="compositionally biased region" description="Acidic residues" evidence="1">
    <location>
        <begin position="250"/>
        <end position="268"/>
    </location>
</feature>
<evidence type="ECO:0000259" key="2">
    <source>
        <dbReference type="SMART" id="SM00745"/>
    </source>
</evidence>
<dbReference type="InterPro" id="IPR036181">
    <property type="entry name" value="MIT_dom_sf"/>
</dbReference>
<dbReference type="STRING" id="296587.C1E2F1"/>
<feature type="compositionally biased region" description="Basic and acidic residues" evidence="1">
    <location>
        <begin position="191"/>
        <end position="201"/>
    </location>
</feature>
<dbReference type="Proteomes" id="UP000002009">
    <property type="component" value="Chromosome 3"/>
</dbReference>
<dbReference type="AlphaFoldDB" id="C1E2F1"/>
<dbReference type="InterPro" id="IPR007330">
    <property type="entry name" value="MIT_dom"/>
</dbReference>
<feature type="region of interest" description="Disordered" evidence="1">
    <location>
        <begin position="1"/>
        <end position="111"/>
    </location>
</feature>
<dbReference type="KEGG" id="mis:MICPUN_99631"/>
<organism evidence="3 4">
    <name type="scientific">Micromonas commoda (strain RCC299 / NOUM17 / CCMP2709)</name>
    <name type="common">Picoplanktonic green alga</name>
    <dbReference type="NCBI Taxonomy" id="296587"/>
    <lineage>
        <taxon>Eukaryota</taxon>
        <taxon>Viridiplantae</taxon>
        <taxon>Chlorophyta</taxon>
        <taxon>Mamiellophyceae</taxon>
        <taxon>Mamiellales</taxon>
        <taxon>Mamiellaceae</taxon>
        <taxon>Micromonas</taxon>
    </lineage>
</organism>